<dbReference type="Gene3D" id="1.10.530.10">
    <property type="match status" value="1"/>
</dbReference>
<gene>
    <name evidence="3" type="ORF">LEP1GSC202_1981</name>
</gene>
<dbReference type="EMBL" id="AOGX02000015">
    <property type="protein sequence ID" value="EOQ89609.1"/>
    <property type="molecule type" value="Genomic_DNA"/>
</dbReference>
<protein>
    <submittedName>
        <fullName evidence="3">Transglycosylase SLT domain protein</fullName>
    </submittedName>
</protein>
<dbReference type="InterPro" id="IPR008258">
    <property type="entry name" value="Transglycosylase_SLT_dom_1"/>
</dbReference>
<reference evidence="3 4" key="1">
    <citation type="submission" date="2013-04" db="EMBL/GenBank/DDBJ databases">
        <authorList>
            <person name="Harkins D.M."/>
            <person name="Durkin A.S."/>
            <person name="Brinkac L.M."/>
            <person name="Haft D.H."/>
            <person name="Selengut J.D."/>
            <person name="Sanka R."/>
            <person name="DePew J."/>
            <person name="Purushe J."/>
            <person name="Hartskeerl R.A."/>
            <person name="Ahmed A."/>
            <person name="van der Linden H."/>
            <person name="Goris M.G.A."/>
            <person name="Vinetz J.M."/>
            <person name="Sutton G.G."/>
            <person name="Nierman W.C."/>
            <person name="Fouts D.E."/>
        </authorList>
    </citation>
    <scope>NUCLEOTIDE SEQUENCE [LARGE SCALE GENOMIC DNA]</scope>
    <source>
        <strain evidence="3 4">Sao Paulo</strain>
    </source>
</reference>
<dbReference type="PANTHER" id="PTHR37423:SF5">
    <property type="entry name" value="SOLUBLE LYTIC MUREIN TRANSGLYCOSYLASE"/>
    <property type="match status" value="1"/>
</dbReference>
<dbReference type="OrthoDB" id="9815002at2"/>
<dbReference type="Proteomes" id="UP000013996">
    <property type="component" value="Unassembled WGS sequence"/>
</dbReference>
<evidence type="ECO:0000313" key="3">
    <source>
        <dbReference type="EMBL" id="EOQ89609.1"/>
    </source>
</evidence>
<sequence length="221" mass="25274">MRKSNPYPKIFTGILVIFLFFFESYGKLDSIGNNTGNQSDKRKLEFLIAKNRPNLSEKERNQLVKATLRASQILQFPKRNHISYVPRVDRLGFLVGLIQTESQFHTRAKSHKGALGLMQVMPETAKWLAKKEGISFSQTNELYEPETNLLLGVLYLNYLMERTDSLEATLLAYNAGLGGYKRFGGVPAYSRTVYKYYNEWKDMPIPHEIPISETLASLISI</sequence>
<comment type="similarity">
    <text evidence="1">Belongs to the transglycosylase Slt family.</text>
</comment>
<dbReference type="InterPro" id="IPR023346">
    <property type="entry name" value="Lysozyme-like_dom_sf"/>
</dbReference>
<name>A0A5E8HED4_9LEPT</name>
<dbReference type="RefSeq" id="WP_015677182.1">
    <property type="nucleotide sequence ID" value="NZ_AOGX02000015.1"/>
</dbReference>
<proteinExistence type="inferred from homology"/>
<dbReference type="Pfam" id="PF01464">
    <property type="entry name" value="SLT"/>
    <property type="match status" value="1"/>
</dbReference>
<feature type="domain" description="Transglycosylase SLT" evidence="2">
    <location>
        <begin position="93"/>
        <end position="181"/>
    </location>
</feature>
<organism evidence="3 4">
    <name type="scientific">Leptospira yanagawae serovar Saopaulo str. Sao Paulo = ATCC 700523</name>
    <dbReference type="NCBI Taxonomy" id="1249483"/>
    <lineage>
        <taxon>Bacteria</taxon>
        <taxon>Pseudomonadati</taxon>
        <taxon>Spirochaetota</taxon>
        <taxon>Spirochaetia</taxon>
        <taxon>Leptospirales</taxon>
        <taxon>Leptospiraceae</taxon>
        <taxon>Leptospira</taxon>
    </lineage>
</organism>
<evidence type="ECO:0000313" key="4">
    <source>
        <dbReference type="Proteomes" id="UP000013996"/>
    </source>
</evidence>
<evidence type="ECO:0000259" key="2">
    <source>
        <dbReference type="Pfam" id="PF01464"/>
    </source>
</evidence>
<dbReference type="CDD" id="cd16896">
    <property type="entry name" value="LT_Slt70-like"/>
    <property type="match status" value="1"/>
</dbReference>
<dbReference type="PANTHER" id="PTHR37423">
    <property type="entry name" value="SOLUBLE LYTIC MUREIN TRANSGLYCOSYLASE-RELATED"/>
    <property type="match status" value="1"/>
</dbReference>
<evidence type="ECO:0000256" key="1">
    <source>
        <dbReference type="ARBA" id="ARBA00007734"/>
    </source>
</evidence>
<accession>A0A5E8HED4</accession>
<dbReference type="SUPFAM" id="SSF53955">
    <property type="entry name" value="Lysozyme-like"/>
    <property type="match status" value="1"/>
</dbReference>
<comment type="caution">
    <text evidence="3">The sequence shown here is derived from an EMBL/GenBank/DDBJ whole genome shotgun (WGS) entry which is preliminary data.</text>
</comment>
<dbReference type="AlphaFoldDB" id="A0A5E8HED4"/>
<dbReference type="STRING" id="1249483.LEP1GSC202_1981"/>